<accession>A0A284RUT3</accession>
<dbReference type="EMBL" id="FUEG01000017">
    <property type="protein sequence ID" value="SJL12526.1"/>
    <property type="molecule type" value="Genomic_DNA"/>
</dbReference>
<reference evidence="3" key="1">
    <citation type="journal article" date="2017" name="Nat. Ecol. Evol.">
        <title>Genome expansion and lineage-specific genetic innovations in the forest pathogenic fungi Armillaria.</title>
        <authorList>
            <person name="Sipos G."/>
            <person name="Prasanna A.N."/>
            <person name="Walter M.C."/>
            <person name="O'Connor E."/>
            <person name="Balint B."/>
            <person name="Krizsan K."/>
            <person name="Kiss B."/>
            <person name="Hess J."/>
            <person name="Varga T."/>
            <person name="Slot J."/>
            <person name="Riley R."/>
            <person name="Boka B."/>
            <person name="Rigling D."/>
            <person name="Barry K."/>
            <person name="Lee J."/>
            <person name="Mihaltcheva S."/>
            <person name="LaButti K."/>
            <person name="Lipzen A."/>
            <person name="Waldron R."/>
            <person name="Moloney N.M."/>
            <person name="Sperisen C."/>
            <person name="Kredics L."/>
            <person name="Vagvoelgyi C."/>
            <person name="Patrignani A."/>
            <person name="Fitzpatrick D."/>
            <person name="Nagy I."/>
            <person name="Doyle S."/>
            <person name="Anderson J.B."/>
            <person name="Grigoriev I.V."/>
            <person name="Gueldener U."/>
            <person name="Muensterkoetter M."/>
            <person name="Nagy L.G."/>
        </authorList>
    </citation>
    <scope>NUCLEOTIDE SEQUENCE [LARGE SCALE GENOMIC DNA]</scope>
    <source>
        <strain evidence="3">C18/9</strain>
    </source>
</reference>
<gene>
    <name evidence="2" type="ORF">ARMOST_15953</name>
</gene>
<evidence type="ECO:0000313" key="2">
    <source>
        <dbReference type="EMBL" id="SJL12526.1"/>
    </source>
</evidence>
<feature type="compositionally biased region" description="Basic and acidic residues" evidence="1">
    <location>
        <begin position="265"/>
        <end position="278"/>
    </location>
</feature>
<protein>
    <submittedName>
        <fullName evidence="2">Uncharacterized protein</fullName>
    </submittedName>
</protein>
<dbReference type="Proteomes" id="UP000219338">
    <property type="component" value="Unassembled WGS sequence"/>
</dbReference>
<feature type="region of interest" description="Disordered" evidence="1">
    <location>
        <begin position="252"/>
        <end position="278"/>
    </location>
</feature>
<dbReference type="OrthoDB" id="2895259at2759"/>
<proteinExistence type="predicted"/>
<name>A0A284RUT3_ARMOS</name>
<keyword evidence="3" id="KW-1185">Reference proteome</keyword>
<sequence>MTGESRKLTFHTVLRLDAMEHIHHSAGDCFSFLLVDDDTGLEILHVHAMTVLEYGRYHENHHSSVHQSPSVISIPKYSSLLEGASTLVEEESRAALIDMVQVIERLKGRWTGIEHPLSSNHLNTSCPIPLLVVTPFISSVIRRVGAALWRPAQYRHIYQLYQRAWPGPTSKECAQAELETLRQGERPAKEFFIKMPDGTTAVCFYFLLLRVFNNCLVQSSCLSFEVHQGWNDRAIELDARYWHNRIMTAAQRDGSSGMGTPREGSIADREVATDGRMDSAETRRRGLCFSCREHGSLGM</sequence>
<evidence type="ECO:0000313" key="3">
    <source>
        <dbReference type="Proteomes" id="UP000219338"/>
    </source>
</evidence>
<dbReference type="AlphaFoldDB" id="A0A284RUT3"/>
<organism evidence="2 3">
    <name type="scientific">Armillaria ostoyae</name>
    <name type="common">Armillaria root rot fungus</name>
    <dbReference type="NCBI Taxonomy" id="47428"/>
    <lineage>
        <taxon>Eukaryota</taxon>
        <taxon>Fungi</taxon>
        <taxon>Dikarya</taxon>
        <taxon>Basidiomycota</taxon>
        <taxon>Agaricomycotina</taxon>
        <taxon>Agaricomycetes</taxon>
        <taxon>Agaricomycetidae</taxon>
        <taxon>Agaricales</taxon>
        <taxon>Marasmiineae</taxon>
        <taxon>Physalacriaceae</taxon>
        <taxon>Armillaria</taxon>
    </lineage>
</organism>
<evidence type="ECO:0000256" key="1">
    <source>
        <dbReference type="SAM" id="MobiDB-lite"/>
    </source>
</evidence>